<dbReference type="AlphaFoldDB" id="A7E8M7"/>
<accession>A7E8M7</accession>
<keyword evidence="2" id="KW-1185">Reference proteome</keyword>
<dbReference type="InParanoid" id="A7E8M7"/>
<dbReference type="HOGENOM" id="CLU_2559669_0_0_1"/>
<reference evidence="2" key="1">
    <citation type="journal article" date="2011" name="PLoS Genet.">
        <title>Genomic analysis of the necrotrophic fungal pathogens Sclerotinia sclerotiorum and Botrytis cinerea.</title>
        <authorList>
            <person name="Amselem J."/>
            <person name="Cuomo C.A."/>
            <person name="van Kan J.A."/>
            <person name="Viaud M."/>
            <person name="Benito E.P."/>
            <person name="Couloux A."/>
            <person name="Coutinho P.M."/>
            <person name="de Vries R.P."/>
            <person name="Dyer P.S."/>
            <person name="Fillinger S."/>
            <person name="Fournier E."/>
            <person name="Gout L."/>
            <person name="Hahn M."/>
            <person name="Kohn L."/>
            <person name="Lapalu N."/>
            <person name="Plummer K.M."/>
            <person name="Pradier J.M."/>
            <person name="Quevillon E."/>
            <person name="Sharon A."/>
            <person name="Simon A."/>
            <person name="ten Have A."/>
            <person name="Tudzynski B."/>
            <person name="Tudzynski P."/>
            <person name="Wincker P."/>
            <person name="Andrew M."/>
            <person name="Anthouard V."/>
            <person name="Beever R.E."/>
            <person name="Beffa R."/>
            <person name="Benoit I."/>
            <person name="Bouzid O."/>
            <person name="Brault B."/>
            <person name="Chen Z."/>
            <person name="Choquer M."/>
            <person name="Collemare J."/>
            <person name="Cotton P."/>
            <person name="Danchin E.G."/>
            <person name="Da Silva C."/>
            <person name="Gautier A."/>
            <person name="Giraud C."/>
            <person name="Giraud T."/>
            <person name="Gonzalez C."/>
            <person name="Grossetete S."/>
            <person name="Guldener U."/>
            <person name="Henrissat B."/>
            <person name="Howlett B.J."/>
            <person name="Kodira C."/>
            <person name="Kretschmer M."/>
            <person name="Lappartient A."/>
            <person name="Leroch M."/>
            <person name="Levis C."/>
            <person name="Mauceli E."/>
            <person name="Neuveglise C."/>
            <person name="Oeser B."/>
            <person name="Pearson M."/>
            <person name="Poulain J."/>
            <person name="Poussereau N."/>
            <person name="Quesneville H."/>
            <person name="Rascle C."/>
            <person name="Schumacher J."/>
            <person name="Segurens B."/>
            <person name="Sexton A."/>
            <person name="Silva E."/>
            <person name="Sirven C."/>
            <person name="Soanes D.M."/>
            <person name="Talbot N.J."/>
            <person name="Templeton M."/>
            <person name="Yandava C."/>
            <person name="Yarden O."/>
            <person name="Zeng Q."/>
            <person name="Rollins J.A."/>
            <person name="Lebrun M.H."/>
            <person name="Dickman M."/>
        </authorList>
    </citation>
    <scope>NUCLEOTIDE SEQUENCE [LARGE SCALE GENOMIC DNA]</scope>
    <source>
        <strain evidence="2">ATCC 18683 / 1980 / Ss-1</strain>
    </source>
</reference>
<protein>
    <submittedName>
        <fullName evidence="1">Uncharacterized protein</fullName>
    </submittedName>
</protein>
<dbReference type="Proteomes" id="UP000001312">
    <property type="component" value="Unassembled WGS sequence"/>
</dbReference>
<dbReference type="EMBL" id="CH476622">
    <property type="protein sequence ID" value="EDN96729.1"/>
    <property type="molecule type" value="Genomic_DNA"/>
</dbReference>
<organism evidence="1 2">
    <name type="scientific">Sclerotinia sclerotiorum (strain ATCC 18683 / 1980 / Ss-1)</name>
    <name type="common">White mold</name>
    <name type="synonym">Whetzelinia sclerotiorum</name>
    <dbReference type="NCBI Taxonomy" id="665079"/>
    <lineage>
        <taxon>Eukaryota</taxon>
        <taxon>Fungi</taxon>
        <taxon>Dikarya</taxon>
        <taxon>Ascomycota</taxon>
        <taxon>Pezizomycotina</taxon>
        <taxon>Leotiomycetes</taxon>
        <taxon>Helotiales</taxon>
        <taxon>Sclerotiniaceae</taxon>
        <taxon>Sclerotinia</taxon>
    </lineage>
</organism>
<evidence type="ECO:0000313" key="1">
    <source>
        <dbReference type="EMBL" id="EDN96729.1"/>
    </source>
</evidence>
<evidence type="ECO:0000313" key="2">
    <source>
        <dbReference type="Proteomes" id="UP000001312"/>
    </source>
</evidence>
<proteinExistence type="predicted"/>
<sequence>MASSTKLQGYTFTRVKLLRRKEVESGLTLQTMSLSDLFRLLLKPPARLFIAFNNINGRLFLTPVDKYITYIPNPVLPTSNSS</sequence>
<dbReference type="KEGG" id="ssl:SS1G_01655"/>
<gene>
    <name evidence="1" type="ORF">SS1G_01655</name>
</gene>
<name>A7E8M7_SCLS1</name>
<dbReference type="GeneID" id="5493321"/>
<dbReference type="RefSeq" id="XP_001597461.1">
    <property type="nucleotide sequence ID" value="XM_001597411.1"/>
</dbReference>